<gene>
    <name evidence="3" type="ORF">cyc_03642</name>
</gene>
<dbReference type="EMBL" id="JROU02000327">
    <property type="protein sequence ID" value="OEH79619.1"/>
    <property type="molecule type" value="Genomic_DNA"/>
</dbReference>
<evidence type="ECO:0000256" key="2">
    <source>
        <dbReference type="SAM" id="Phobius"/>
    </source>
</evidence>
<dbReference type="Proteomes" id="UP000095192">
    <property type="component" value="Unassembled WGS sequence"/>
</dbReference>
<dbReference type="InParanoid" id="A0A1D3D846"/>
<sequence length="723" mass="79224">MHLKVKLTAHVTKDCITHRKSASAAREAPAIDTAVLPTAAHSGAVRTAAAVAAEVGALNADVSPFTPKSLEKIPIRVVGARVAVQVRIGGQDLLMGMDSCKEGLRLFASGSSSCTSGRLAAVTPHPQEPPHYERSSDAAVIEVAANDSEQQRASPFPPERQRQLQKPLNRRKHQKQQNQACYDPEMSGAASWCLNWHEICTAFSETPFTCRPSQQHDPQYAVKYKQVVDGIIVSEMRLEGFDTVELVPPLPPITAGSMHQEVPLVDAGFRGERSLPNSSSFRLSKFPVKLVLERETDFDAYKGLDGVWGVAGPDICCREASLWNMLLEPSVNAVGFDINLPDRVASPFAAARASPEGRNEGLPAVPPSFMYLAADAQQIFGGMLWAHRMQTGAAGYDGLIHFTTFDWKLCGESVGHPLSNSWEAIVDLSSECLVVPPPMWRSLRAWLPLDVKHELCKDPDSEDNISQASIAHPAILKGSGEEQVMYRRTCPLLKTPTSRQLPALSFSLSQSQIQNPRLQIPLDRLVVHEEGIGDVLCVVPQPFLSVAADQWRQIRFGTRVLSAFNVVMDRANWRVGIREKNVMPTTDAACQPRAVCACVAFLLPLVHRFLSPPFSHPYRLSASPLSLCGMDGGRERPDAFLLRDLHLMPPRGNQTYVPYTNRCADPDCSVKILFEMNPETKVCELAWWVPAAVVTAVAAVVALEVFVLYLRNTVVAEACSGGR</sequence>
<comment type="caution">
    <text evidence="3">The sequence shown here is derived from an EMBL/GenBank/DDBJ whole genome shotgun (WGS) entry which is preliminary data.</text>
</comment>
<proteinExistence type="predicted"/>
<keyword evidence="2" id="KW-0472">Membrane</keyword>
<dbReference type="Gene3D" id="2.40.70.10">
    <property type="entry name" value="Acid Proteases"/>
    <property type="match status" value="1"/>
</dbReference>
<dbReference type="FunCoup" id="A0A1D3D846">
    <property type="interactions" value="13"/>
</dbReference>
<feature type="transmembrane region" description="Helical" evidence="2">
    <location>
        <begin position="685"/>
        <end position="710"/>
    </location>
</feature>
<feature type="region of interest" description="Disordered" evidence="1">
    <location>
        <begin position="112"/>
        <end position="181"/>
    </location>
</feature>
<protein>
    <submittedName>
        <fullName evidence="3">Uncharacterized protein</fullName>
    </submittedName>
</protein>
<dbReference type="VEuPathDB" id="ToxoDB:LOC34620304"/>
<accession>A0A1D3D846</accession>
<evidence type="ECO:0000313" key="3">
    <source>
        <dbReference type="EMBL" id="OEH79619.1"/>
    </source>
</evidence>
<dbReference type="SUPFAM" id="SSF50630">
    <property type="entry name" value="Acid proteases"/>
    <property type="match status" value="1"/>
</dbReference>
<organism evidence="3 4">
    <name type="scientific">Cyclospora cayetanensis</name>
    <dbReference type="NCBI Taxonomy" id="88456"/>
    <lineage>
        <taxon>Eukaryota</taxon>
        <taxon>Sar</taxon>
        <taxon>Alveolata</taxon>
        <taxon>Apicomplexa</taxon>
        <taxon>Conoidasida</taxon>
        <taxon>Coccidia</taxon>
        <taxon>Eucoccidiorida</taxon>
        <taxon>Eimeriorina</taxon>
        <taxon>Eimeriidae</taxon>
        <taxon>Cyclospora</taxon>
    </lineage>
</organism>
<keyword evidence="2" id="KW-1133">Transmembrane helix</keyword>
<name>A0A1D3D846_9EIME</name>
<dbReference type="VEuPathDB" id="ToxoDB:cyc_03642"/>
<keyword evidence="2" id="KW-0812">Transmembrane</keyword>
<evidence type="ECO:0000256" key="1">
    <source>
        <dbReference type="SAM" id="MobiDB-lite"/>
    </source>
</evidence>
<reference evidence="3 4" key="1">
    <citation type="journal article" date="2016" name="BMC Genomics">
        <title>Comparative genomics reveals Cyclospora cayetanensis possesses coccidia-like metabolism and invasion components but unique surface antigens.</title>
        <authorList>
            <person name="Liu S."/>
            <person name="Wang L."/>
            <person name="Zheng H."/>
            <person name="Xu Z."/>
            <person name="Roellig D.M."/>
            <person name="Li N."/>
            <person name="Frace M.A."/>
            <person name="Tang K."/>
            <person name="Arrowood M.J."/>
            <person name="Moss D.M."/>
            <person name="Zhang L."/>
            <person name="Feng Y."/>
            <person name="Xiao L."/>
        </authorList>
    </citation>
    <scope>NUCLEOTIDE SEQUENCE [LARGE SCALE GENOMIC DNA]</scope>
    <source>
        <strain evidence="3 4">CHN_HEN01</strain>
    </source>
</reference>
<dbReference type="AlphaFoldDB" id="A0A1D3D846"/>
<evidence type="ECO:0000313" key="4">
    <source>
        <dbReference type="Proteomes" id="UP000095192"/>
    </source>
</evidence>
<dbReference type="InterPro" id="IPR021109">
    <property type="entry name" value="Peptidase_aspartic_dom_sf"/>
</dbReference>
<keyword evidence="4" id="KW-1185">Reference proteome</keyword>